<dbReference type="SUPFAM" id="SSF51695">
    <property type="entry name" value="PLC-like phosphodiesterases"/>
    <property type="match status" value="1"/>
</dbReference>
<dbReference type="GO" id="GO:0008081">
    <property type="term" value="F:phosphoric diester hydrolase activity"/>
    <property type="evidence" value="ECO:0007669"/>
    <property type="project" value="InterPro"/>
</dbReference>
<feature type="signal peptide" evidence="2">
    <location>
        <begin position="1"/>
        <end position="22"/>
    </location>
</feature>
<reference evidence="3" key="1">
    <citation type="submission" date="2021-11" db="EMBL/GenBank/DDBJ databases">
        <title>Genome sequence.</title>
        <authorList>
            <person name="Sun Q."/>
        </authorList>
    </citation>
    <scope>NUCLEOTIDE SEQUENCE</scope>
    <source>
        <strain evidence="3">JC732</strain>
    </source>
</reference>
<dbReference type="EMBL" id="JAJKFT010000010">
    <property type="protein sequence ID" value="MCC9631781.1"/>
    <property type="molecule type" value="Genomic_DNA"/>
</dbReference>
<gene>
    <name evidence="3" type="ORF">LOC68_25575</name>
</gene>
<organism evidence="3 4">
    <name type="scientific">Blastopirellula sediminis</name>
    <dbReference type="NCBI Taxonomy" id="2894196"/>
    <lineage>
        <taxon>Bacteria</taxon>
        <taxon>Pseudomonadati</taxon>
        <taxon>Planctomycetota</taxon>
        <taxon>Planctomycetia</taxon>
        <taxon>Pirellulales</taxon>
        <taxon>Pirellulaceae</taxon>
        <taxon>Blastopirellula</taxon>
    </lineage>
</organism>
<dbReference type="CDD" id="cd08577">
    <property type="entry name" value="PI-PLCc_GDPD_SF_unchar3"/>
    <property type="match status" value="1"/>
</dbReference>
<dbReference type="Proteomes" id="UP001139103">
    <property type="component" value="Unassembled WGS sequence"/>
</dbReference>
<evidence type="ECO:0000256" key="1">
    <source>
        <dbReference type="ARBA" id="ARBA00014286"/>
    </source>
</evidence>
<evidence type="ECO:0000313" key="3">
    <source>
        <dbReference type="EMBL" id="MCC9631781.1"/>
    </source>
</evidence>
<comment type="caution">
    <text evidence="3">The sequence shown here is derived from an EMBL/GenBank/DDBJ whole genome shotgun (WGS) entry which is preliminary data.</text>
</comment>
<dbReference type="InterPro" id="IPR017946">
    <property type="entry name" value="PLC-like_Pdiesterase_TIM-brl"/>
</dbReference>
<dbReference type="Gene3D" id="3.20.20.190">
    <property type="entry name" value="Phosphatidylinositol (PI) phosphodiesterase"/>
    <property type="match status" value="1"/>
</dbReference>
<dbReference type="InterPro" id="IPR051236">
    <property type="entry name" value="HAT_RTT109-like"/>
</dbReference>
<dbReference type="RefSeq" id="WP_230224364.1">
    <property type="nucleotide sequence ID" value="NZ_JAJKFT010000010.1"/>
</dbReference>
<sequence length="272" mass="30327">MRLNHLLLVVSFLLSTFAQVQAEEIATVLPRAHAHNDYLHKRPLQDALSHGFNSVEADIFLVDDQLLVAHSHQEIHPQRTLESLYLEPLKQRVKAGDGKVYPNAPPFRLMIDIKSDAETTYAALNIMLAKYADILAQVHDSKFQPGAIEVVISGNRPQQTIAAANSRYAGIDGRLGDLGGQKAKHLMPLISDNWKSHFKWNGAGEIPAAEKEKLRQLVRRTHDEGRAIRFWGTPDTLAMWRVLDECGVDAINTDDLSGLAKYLNGEALSQKN</sequence>
<dbReference type="PANTHER" id="PTHR31571:SF1">
    <property type="entry name" value="ALTERED INHERITANCE OF MITOCHONDRIA PROTEIN 6"/>
    <property type="match status" value="1"/>
</dbReference>
<name>A0A9X1SJC6_9BACT</name>
<dbReference type="PANTHER" id="PTHR31571">
    <property type="entry name" value="ALTERED INHERITANCE OF MITOCHONDRIA PROTEIN 6"/>
    <property type="match status" value="1"/>
</dbReference>
<dbReference type="InterPro" id="IPR039559">
    <property type="entry name" value="AIM6_PI-PLC-like_dom"/>
</dbReference>
<protein>
    <recommendedName>
        <fullName evidence="1">Altered inheritance of mitochondria protein 6</fullName>
    </recommendedName>
</protein>
<keyword evidence="4" id="KW-1185">Reference proteome</keyword>
<feature type="chain" id="PRO_5040920323" description="Altered inheritance of mitochondria protein 6" evidence="2">
    <location>
        <begin position="23"/>
        <end position="272"/>
    </location>
</feature>
<proteinExistence type="predicted"/>
<dbReference type="GO" id="GO:0006629">
    <property type="term" value="P:lipid metabolic process"/>
    <property type="evidence" value="ECO:0007669"/>
    <property type="project" value="InterPro"/>
</dbReference>
<accession>A0A9X1SJC6</accession>
<dbReference type="AlphaFoldDB" id="A0A9X1SJC6"/>
<evidence type="ECO:0000256" key="2">
    <source>
        <dbReference type="SAM" id="SignalP"/>
    </source>
</evidence>
<keyword evidence="2" id="KW-0732">Signal</keyword>
<evidence type="ECO:0000313" key="4">
    <source>
        <dbReference type="Proteomes" id="UP001139103"/>
    </source>
</evidence>